<accession>J9F8V7</accession>
<comment type="caution">
    <text evidence="2">The sequence shown here is derived from an EMBL/GenBank/DDBJ whole genome shotgun (WGS) entry which is preliminary data.</text>
</comment>
<dbReference type="EMBL" id="AMCI01008247">
    <property type="protein sequence ID" value="EJW91336.1"/>
    <property type="molecule type" value="Genomic_DNA"/>
</dbReference>
<dbReference type="PROSITE" id="PS50198">
    <property type="entry name" value="PPIC_PPIASE_2"/>
    <property type="match status" value="1"/>
</dbReference>
<protein>
    <submittedName>
        <fullName evidence="2">PPIC-type PPIASE domain protein</fullName>
    </submittedName>
</protein>
<evidence type="ECO:0000313" key="2">
    <source>
        <dbReference type="EMBL" id="EJW91336.1"/>
    </source>
</evidence>
<evidence type="ECO:0000259" key="1">
    <source>
        <dbReference type="PROSITE" id="PS50198"/>
    </source>
</evidence>
<reference evidence="2" key="1">
    <citation type="journal article" date="2012" name="PLoS ONE">
        <title>Gene sets for utilization of primary and secondary nutrition supplies in the distal gut of endangered iberian lynx.</title>
        <authorList>
            <person name="Alcaide M."/>
            <person name="Messina E."/>
            <person name="Richter M."/>
            <person name="Bargiela R."/>
            <person name="Peplies J."/>
            <person name="Huws S.A."/>
            <person name="Newbold C.J."/>
            <person name="Golyshin P.N."/>
            <person name="Simon M.A."/>
            <person name="Lopez G."/>
            <person name="Yakimov M.M."/>
            <person name="Ferrer M."/>
        </authorList>
    </citation>
    <scope>NUCLEOTIDE SEQUENCE</scope>
</reference>
<proteinExistence type="predicted"/>
<gene>
    <name evidence="2" type="ORF">EVA_20566</name>
</gene>
<dbReference type="Pfam" id="PF13616">
    <property type="entry name" value="Rotamase_3"/>
    <property type="match status" value="1"/>
</dbReference>
<feature type="domain" description="PpiC" evidence="1">
    <location>
        <begin position="150"/>
        <end position="252"/>
    </location>
</feature>
<name>J9F8V7_9ZZZZ</name>
<dbReference type="AlphaFoldDB" id="J9F8V7"/>
<dbReference type="PANTHER" id="PTHR47245:SF2">
    <property type="entry name" value="PEPTIDYL-PROLYL CIS-TRANS ISOMERASE HP_0175-RELATED"/>
    <property type="match status" value="1"/>
</dbReference>
<dbReference type="GO" id="GO:0003755">
    <property type="term" value="F:peptidyl-prolyl cis-trans isomerase activity"/>
    <property type="evidence" value="ECO:0007669"/>
    <property type="project" value="InterPro"/>
</dbReference>
<organism evidence="2">
    <name type="scientific">gut metagenome</name>
    <dbReference type="NCBI Taxonomy" id="749906"/>
    <lineage>
        <taxon>unclassified sequences</taxon>
        <taxon>metagenomes</taxon>
        <taxon>organismal metagenomes</taxon>
    </lineage>
</organism>
<dbReference type="InterPro" id="IPR000297">
    <property type="entry name" value="PPIase_PpiC"/>
</dbReference>
<dbReference type="InterPro" id="IPR046357">
    <property type="entry name" value="PPIase_dom_sf"/>
</dbReference>
<dbReference type="InterPro" id="IPR050245">
    <property type="entry name" value="PrsA_foldase"/>
</dbReference>
<dbReference type="SUPFAM" id="SSF54534">
    <property type="entry name" value="FKBP-like"/>
    <property type="match status" value="1"/>
</dbReference>
<dbReference type="PANTHER" id="PTHR47245">
    <property type="entry name" value="PEPTIDYLPROLYL ISOMERASE"/>
    <property type="match status" value="1"/>
</dbReference>
<sequence length="477" mass="54895">MPRLWIGILGFLLVFAGELRAQGEIVLSVGNDSVDCAEWIRAFRQSPLASFSSDASLAGQVDASGTSSSVKAAPRLSLAAAMQEFRSRFIEHKLQVCAARDAGIDTMAAFQISWQAVRARLRKAEELDELGEEQALRRLYRQREQRLRNNRWVRVAHITRYLPQQGGQALERRTCLLMDSLYAALQAGADFAELARRYSDDRTTAEQGGVLPWMPVSKQVQEWTTELDGLACNQVSRPFFSPLGIHLVKWMERKEGLSFEECREQLADFRERRGIIARRAQTPEREKERQEWEQSVYEGLLVAYAERLLMKQANAADVKDWKRFFEQHRDRYAWSLPHFQGAVLSGADKKAVKRLRKYLKKQPFTHWEEAVRLWKVAHPADSLLQVEIGLFQIGSQPAVDKLVYRCGTFQPDRCRPVVQVVGKNLKRGPERWEDVREAVIADYRVARKEAWIQSLHRKYKVEINEEVLKTVNIDGNQ</sequence>
<dbReference type="Gene3D" id="3.10.50.40">
    <property type="match status" value="1"/>
</dbReference>